<evidence type="ECO:0000256" key="7">
    <source>
        <dbReference type="ARBA" id="ARBA00023002"/>
    </source>
</evidence>
<comment type="caution">
    <text evidence="12">The sequence shown here is derived from an EMBL/GenBank/DDBJ whole genome shotgun (WGS) entry which is preliminary data.</text>
</comment>
<feature type="chain" id="PRO_5004018516" evidence="10">
    <location>
        <begin position="21"/>
        <end position="581"/>
    </location>
</feature>
<feature type="signal peptide" evidence="10">
    <location>
        <begin position="1"/>
        <end position="20"/>
    </location>
</feature>
<dbReference type="GO" id="GO:0016491">
    <property type="term" value="F:oxidoreductase activity"/>
    <property type="evidence" value="ECO:0007669"/>
    <property type="project" value="UniProtKB-KW"/>
</dbReference>
<evidence type="ECO:0000256" key="8">
    <source>
        <dbReference type="ARBA" id="ARBA00023136"/>
    </source>
</evidence>
<keyword evidence="6 9" id="KW-1133">Transmembrane helix</keyword>
<dbReference type="Gene3D" id="3.30.465.10">
    <property type="match status" value="1"/>
</dbReference>
<keyword evidence="4 9" id="KW-0812">Transmembrane</keyword>
<dbReference type="GO" id="GO:0005789">
    <property type="term" value="C:endoplasmic reticulum membrane"/>
    <property type="evidence" value="ECO:0007669"/>
    <property type="project" value="InterPro"/>
</dbReference>
<dbReference type="InterPro" id="IPR009914">
    <property type="entry name" value="DPM2"/>
</dbReference>
<gene>
    <name evidence="12" type="ORF">CPUR_01487</name>
</gene>
<comment type="similarity">
    <text evidence="2">Belongs to the oxygen-dependent FAD-linked oxidoreductase family.</text>
</comment>
<organism evidence="12 13">
    <name type="scientific">Claviceps purpurea (strain 20.1)</name>
    <name type="common">Ergot fungus</name>
    <name type="synonym">Sphacelia segetum</name>
    <dbReference type="NCBI Taxonomy" id="1111077"/>
    <lineage>
        <taxon>Eukaryota</taxon>
        <taxon>Fungi</taxon>
        <taxon>Dikarya</taxon>
        <taxon>Ascomycota</taxon>
        <taxon>Pezizomycotina</taxon>
        <taxon>Sordariomycetes</taxon>
        <taxon>Hypocreomycetidae</taxon>
        <taxon>Hypocreales</taxon>
        <taxon>Clavicipitaceae</taxon>
        <taxon>Claviceps</taxon>
    </lineage>
</organism>
<evidence type="ECO:0000256" key="5">
    <source>
        <dbReference type="ARBA" id="ARBA00022827"/>
    </source>
</evidence>
<evidence type="ECO:0000313" key="13">
    <source>
        <dbReference type="Proteomes" id="UP000016801"/>
    </source>
</evidence>
<dbReference type="STRING" id="1111077.M1W6S5"/>
<dbReference type="SUPFAM" id="SSF56176">
    <property type="entry name" value="FAD-binding/transporter-associated domain-like"/>
    <property type="match status" value="1"/>
</dbReference>
<evidence type="ECO:0000256" key="6">
    <source>
        <dbReference type="ARBA" id="ARBA00022989"/>
    </source>
</evidence>
<dbReference type="PROSITE" id="PS51387">
    <property type="entry name" value="FAD_PCMH"/>
    <property type="match status" value="1"/>
</dbReference>
<keyword evidence="10" id="KW-0732">Signal</keyword>
<dbReference type="InterPro" id="IPR016166">
    <property type="entry name" value="FAD-bd_PCMH"/>
</dbReference>
<dbReference type="AlphaFoldDB" id="M1W6S5"/>
<dbReference type="InterPro" id="IPR016167">
    <property type="entry name" value="FAD-bd_PCMH_sub1"/>
</dbReference>
<keyword evidence="8 9" id="KW-0472">Membrane</keyword>
<dbReference type="HOGENOM" id="CLU_018354_1_2_1"/>
<evidence type="ECO:0000256" key="2">
    <source>
        <dbReference type="ARBA" id="ARBA00005466"/>
    </source>
</evidence>
<keyword evidence="5" id="KW-0274">FAD</keyword>
<evidence type="ECO:0000256" key="3">
    <source>
        <dbReference type="ARBA" id="ARBA00022630"/>
    </source>
</evidence>
<comment type="subcellular location">
    <subcellularLocation>
        <location evidence="1">Membrane</location>
        <topology evidence="1">Multi-pass membrane protein</topology>
    </subcellularLocation>
</comment>
<dbReference type="Pfam" id="PF01565">
    <property type="entry name" value="FAD_binding_4"/>
    <property type="match status" value="1"/>
</dbReference>
<dbReference type="GO" id="GO:0180047">
    <property type="term" value="P:dolichol phosphate mannose biosynthetic process"/>
    <property type="evidence" value="ECO:0007669"/>
    <property type="project" value="InterPro"/>
</dbReference>
<dbReference type="VEuPathDB" id="FungiDB:CPUR_01487"/>
<protein>
    <submittedName>
        <fullName evidence="12">Related to 6-hydroxy-d-nicotine oxidase</fullName>
    </submittedName>
</protein>
<dbReference type="Proteomes" id="UP000016801">
    <property type="component" value="Unassembled WGS sequence"/>
</dbReference>
<evidence type="ECO:0000256" key="9">
    <source>
        <dbReference type="SAM" id="Phobius"/>
    </source>
</evidence>
<dbReference type="Gene3D" id="3.30.43.10">
    <property type="entry name" value="Uridine Diphospho-n-acetylenolpyruvylglucosamine Reductase, domain 2"/>
    <property type="match status" value="1"/>
</dbReference>
<evidence type="ECO:0000256" key="1">
    <source>
        <dbReference type="ARBA" id="ARBA00004141"/>
    </source>
</evidence>
<feature type="transmembrane region" description="Helical" evidence="9">
    <location>
        <begin position="537"/>
        <end position="562"/>
    </location>
</feature>
<dbReference type="EMBL" id="CAGA01000006">
    <property type="protein sequence ID" value="CCE28013.1"/>
    <property type="molecule type" value="Genomic_DNA"/>
</dbReference>
<evidence type="ECO:0000259" key="11">
    <source>
        <dbReference type="PROSITE" id="PS51387"/>
    </source>
</evidence>
<dbReference type="OrthoDB" id="2151789at2759"/>
<dbReference type="Pfam" id="PF07297">
    <property type="entry name" value="DPM2"/>
    <property type="match status" value="1"/>
</dbReference>
<keyword evidence="3" id="KW-0285">Flavoprotein</keyword>
<dbReference type="InterPro" id="IPR036318">
    <property type="entry name" value="FAD-bd_PCMH-like_sf"/>
</dbReference>
<dbReference type="InterPro" id="IPR050416">
    <property type="entry name" value="FAD-linked_Oxidoreductase"/>
</dbReference>
<dbReference type="PANTHER" id="PTHR42973:SF34">
    <property type="entry name" value="FAD BINDING DOMAIN PROTEIN (AFU_ORTHOLOGUE AFUA_3G02770)"/>
    <property type="match status" value="1"/>
</dbReference>
<sequence length="581" mass="62558">MVRLAPALVLLTQWSSGILAAAWTLHEVEAHISSYLAHAHIHGLDNSNGTSKCAPVPRSGCATACGFLAHIRPAQLAWPGSTLYNLEEQQYWSQQQSSTLPACRLAPESASDVSLAVLTARVTRCAFAVKGGGHASFKGASNIQGGLTIDLRALNQTVVAADRREVSVGAGNVWVRVYEALKPMGLGVIGGRVSAIGVGGLTLGGGMSFFSNRFGWACDNVNSYEIVLADGSIRQVSYQSNSSDLYWALRGGGNNFGIVTRFDLATFPQGDLWAGSQTFNITRETSTAINEAFVQFSAESNSDPYAQVITSYAYSQALGVHVISSALQYGLPTPNPPILRNFTSIPGALANTLRVTDLPGLTNEFNALNPNGFRQSSWTLTVRNTAALMAELVSIYQDEVDKVADTKGLVASVAFQPLSTEMTKHFAKNGGNALGLAGQGPLTLLNVLMSWSNAADDARILPCVESMIDRFRAAAQKMGLDHPFLYQNYASQKQNVFEGYGRANLERLRTVSHKYDPEGPFVDHDHPFQNFFLPRQWAIRIPVILVLLGSAVVGSFLGMVMVRSNRKKAAKAKALAAKKKS</sequence>
<reference evidence="12 13" key="1">
    <citation type="journal article" date="2013" name="PLoS Genet.">
        <title>Plant-symbiotic fungi as chemical engineers: Multi-genome analysis of the Clavicipitaceae reveals dynamics of alkaloid loci.</title>
        <authorList>
            <person name="Schardl C.L."/>
            <person name="Young C.A."/>
            <person name="Hesse U."/>
            <person name="Amyotte S.G."/>
            <person name="Andreeva K."/>
            <person name="Calie P.J."/>
            <person name="Fleetwood D.J."/>
            <person name="Haws D.C."/>
            <person name="Moore N."/>
            <person name="Oeser B."/>
            <person name="Panaccione D.G."/>
            <person name="Schweri K.K."/>
            <person name="Voisey C.R."/>
            <person name="Farman M.L."/>
            <person name="Jaromczyk J.W."/>
            <person name="Roe B.A."/>
            <person name="O'Sullivan D.M."/>
            <person name="Scott B."/>
            <person name="Tudzynski P."/>
            <person name="An Z."/>
            <person name="Arnaoudova E.G."/>
            <person name="Bullock C.T."/>
            <person name="Charlton N.D."/>
            <person name="Chen L."/>
            <person name="Cox M."/>
            <person name="Dinkins R.D."/>
            <person name="Florea S."/>
            <person name="Glenn A.E."/>
            <person name="Gordon A."/>
            <person name="Gueldener U."/>
            <person name="Harris D.R."/>
            <person name="Hollin W."/>
            <person name="Jaromczyk J."/>
            <person name="Johnson R.D."/>
            <person name="Khan A.K."/>
            <person name="Leistner E."/>
            <person name="Leuchtmann A."/>
            <person name="Li C."/>
            <person name="Liu J."/>
            <person name="Liu J."/>
            <person name="Liu M."/>
            <person name="Mace W."/>
            <person name="Machado C."/>
            <person name="Nagabhyru P."/>
            <person name="Pan J."/>
            <person name="Schmid J."/>
            <person name="Sugawara K."/>
            <person name="Steiner U."/>
            <person name="Takach J.E."/>
            <person name="Tanaka E."/>
            <person name="Webb J.S."/>
            <person name="Wilson E.V."/>
            <person name="Wiseman J.L."/>
            <person name="Yoshida R."/>
            <person name="Zeng Z."/>
        </authorList>
    </citation>
    <scope>NUCLEOTIDE SEQUENCE [LARGE SCALE GENOMIC DNA]</scope>
    <source>
        <strain evidence="12 13">20.1</strain>
    </source>
</reference>
<dbReference type="PANTHER" id="PTHR42973">
    <property type="entry name" value="BINDING OXIDOREDUCTASE, PUTATIVE (AFU_ORTHOLOGUE AFUA_1G17690)-RELATED"/>
    <property type="match status" value="1"/>
</dbReference>
<dbReference type="GO" id="GO:0071949">
    <property type="term" value="F:FAD binding"/>
    <property type="evidence" value="ECO:0007669"/>
    <property type="project" value="InterPro"/>
</dbReference>
<evidence type="ECO:0000256" key="4">
    <source>
        <dbReference type="ARBA" id="ARBA00022692"/>
    </source>
</evidence>
<dbReference type="InterPro" id="IPR006094">
    <property type="entry name" value="Oxid_FAD_bind_N"/>
</dbReference>
<proteinExistence type="inferred from homology"/>
<name>M1W6S5_CLAP2</name>
<dbReference type="InterPro" id="IPR016169">
    <property type="entry name" value="FAD-bd_PCMH_sub2"/>
</dbReference>
<keyword evidence="13" id="KW-1185">Reference proteome</keyword>
<keyword evidence="7" id="KW-0560">Oxidoreductase</keyword>
<feature type="domain" description="FAD-binding PCMH-type" evidence="11">
    <location>
        <begin position="97"/>
        <end position="269"/>
    </location>
</feature>
<dbReference type="Gene3D" id="3.40.462.20">
    <property type="match status" value="1"/>
</dbReference>
<dbReference type="GO" id="GO:0030234">
    <property type="term" value="F:enzyme regulator activity"/>
    <property type="evidence" value="ECO:0007669"/>
    <property type="project" value="InterPro"/>
</dbReference>
<evidence type="ECO:0000256" key="10">
    <source>
        <dbReference type="SAM" id="SignalP"/>
    </source>
</evidence>
<dbReference type="eggNOG" id="KOG1231">
    <property type="taxonomic scope" value="Eukaryota"/>
</dbReference>
<evidence type="ECO:0000313" key="12">
    <source>
        <dbReference type="EMBL" id="CCE28013.1"/>
    </source>
</evidence>
<accession>M1W6S5</accession>